<feature type="binding site" evidence="10">
    <location>
        <position position="188"/>
    </location>
    <ligand>
        <name>ATP</name>
        <dbReference type="ChEBI" id="CHEBI:30616"/>
    </ligand>
</feature>
<feature type="binding site" evidence="10">
    <location>
        <position position="273"/>
    </location>
    <ligand>
        <name>ATP</name>
        <dbReference type="ChEBI" id="CHEBI:30616"/>
    </ligand>
</feature>
<dbReference type="SUPFAM" id="SSF68923">
    <property type="entry name" value="PEP carboxykinase N-terminal domain"/>
    <property type="match status" value="1"/>
</dbReference>
<dbReference type="RefSeq" id="WP_113947178.1">
    <property type="nucleotide sequence ID" value="NZ_QNQU01000001.1"/>
</dbReference>
<comment type="function">
    <text evidence="10">Involved in the gluconeogenesis. Catalyzes the conversion of oxaloacetate (OAA) to phosphoenolpyruvate (PEP) through direct phosphoryl transfer between the nucleoside triphosphate and OAA.</text>
</comment>
<evidence type="ECO:0000256" key="6">
    <source>
        <dbReference type="ARBA" id="ARBA00022793"/>
    </source>
</evidence>
<keyword evidence="10" id="KW-0479">Metal-binding</keyword>
<dbReference type="Pfam" id="PF01293">
    <property type="entry name" value="PEPCK_ATP"/>
    <property type="match status" value="1"/>
</dbReference>
<reference evidence="11 12" key="1">
    <citation type="submission" date="2018-07" db="EMBL/GenBank/DDBJ databases">
        <title>A draft genome of a endophytic bacteria, a new species of Pedobacter.</title>
        <authorList>
            <person name="Zhang Z.D."/>
            <person name="Chen Z.J."/>
        </authorList>
    </citation>
    <scope>NUCLEOTIDE SEQUENCE [LARGE SCALE GENOMIC DNA]</scope>
    <source>
        <strain evidence="11 12">RS10</strain>
    </source>
</reference>
<keyword evidence="7 10" id="KW-0067">ATP-binding</keyword>
<sequence length="520" mass="57786">MIQTANTTIHLQLSADELINRALLAEGKLNDTGALCINTGTFTGRSPLDKFTVEDELSISLTDWKSDFNIPMKTHYFEALKEDLLAFINNQHEIFQRLCYASAHPDYRLKINVITQSASANLFAYNMFLRPEDVSTENVIGEWTVIQVPGFEADPAKHGTRSKNFSVISFKEKMILIGGTGYTGEIKKGIFTVLNFLMPANYGVLSMHCSANIGTQGDTALFFGLSGTGKTTLSTDPQRWLIGDDEHGWSKDAVFNFEGGCYAKTIGLNAEHEPEIFAVLRHGALVENVVFRPDSNEIDFNDNSITENTRVSYPITFIDRIARPSVGGIPRNIFFLTCDATGVLPPISKLSIEQAEYYFLSGYTSKVAGTETGIKSPKPTFSTCFGAPFLPLNPNVYAEMLGAKLREHEIKVWLVNTGWCGLPFHQGKRISLSHTRTMVNAALNGVLDKADFEIFPLFNLAVPFECKNIPTALLNPYKTYQNNSDYLERMKKLASDFENNFTQYASSVRNSVIACNPTSI</sequence>
<keyword evidence="10" id="KW-0464">Manganese</keyword>
<dbReference type="EMBL" id="QNQU01000001">
    <property type="protein sequence ID" value="RBQ12097.1"/>
    <property type="molecule type" value="Genomic_DNA"/>
</dbReference>
<feature type="binding site" evidence="10">
    <location>
        <begin position="224"/>
        <end position="232"/>
    </location>
    <ligand>
        <name>ATP</name>
        <dbReference type="ChEBI" id="CHEBI:30616"/>
    </ligand>
</feature>
<evidence type="ECO:0000256" key="5">
    <source>
        <dbReference type="ARBA" id="ARBA00022741"/>
    </source>
</evidence>
<feature type="binding site" evidence="10">
    <location>
        <begin position="429"/>
        <end position="430"/>
    </location>
    <ligand>
        <name>ATP</name>
        <dbReference type="ChEBI" id="CHEBI:30616"/>
    </ligand>
</feature>
<keyword evidence="10" id="KW-0963">Cytoplasm</keyword>
<dbReference type="NCBIfam" id="NF006821">
    <property type="entry name" value="PRK09344.1-3"/>
    <property type="match status" value="1"/>
</dbReference>
<dbReference type="SUPFAM" id="SSF53795">
    <property type="entry name" value="PEP carboxykinase-like"/>
    <property type="match status" value="1"/>
</dbReference>
<comment type="catalytic activity">
    <reaction evidence="9 10">
        <text>oxaloacetate + ATP = phosphoenolpyruvate + ADP + CO2</text>
        <dbReference type="Rhea" id="RHEA:18617"/>
        <dbReference type="ChEBI" id="CHEBI:16452"/>
        <dbReference type="ChEBI" id="CHEBI:16526"/>
        <dbReference type="ChEBI" id="CHEBI:30616"/>
        <dbReference type="ChEBI" id="CHEBI:58702"/>
        <dbReference type="ChEBI" id="CHEBI:456216"/>
        <dbReference type="EC" id="4.1.1.49"/>
    </reaction>
</comment>
<dbReference type="NCBIfam" id="NF006820">
    <property type="entry name" value="PRK09344.1-2"/>
    <property type="match status" value="1"/>
</dbReference>
<keyword evidence="11" id="KW-0808">Transferase</keyword>
<keyword evidence="6 10" id="KW-0210">Decarboxylase</keyword>
<evidence type="ECO:0000256" key="7">
    <source>
        <dbReference type="ARBA" id="ARBA00022840"/>
    </source>
</evidence>
<comment type="caution">
    <text evidence="11">The sequence shown here is derived from an EMBL/GenBank/DDBJ whole genome shotgun (WGS) entry which is preliminary data.</text>
</comment>
<dbReference type="GO" id="GO:0046872">
    <property type="term" value="F:metal ion binding"/>
    <property type="evidence" value="ECO:0007669"/>
    <property type="project" value="UniProtKB-KW"/>
</dbReference>
<dbReference type="GO" id="GO:0006094">
    <property type="term" value="P:gluconeogenesis"/>
    <property type="evidence" value="ECO:0007669"/>
    <property type="project" value="UniProtKB-UniRule"/>
</dbReference>
<protein>
    <recommendedName>
        <fullName evidence="3 10">Phosphoenolpyruvate carboxykinase (ATP)</fullName>
        <shortName evidence="10">PCK</shortName>
        <shortName evidence="10">PEP carboxykinase</shortName>
        <shortName evidence="10">PEPCK</shortName>
        <ecNumber evidence="3 10">4.1.1.49</ecNumber>
    </recommendedName>
</protein>
<dbReference type="Gene3D" id="3.40.449.10">
    <property type="entry name" value="Phosphoenolpyruvate Carboxykinase, domain 1"/>
    <property type="match status" value="1"/>
</dbReference>
<evidence type="ECO:0000256" key="10">
    <source>
        <dbReference type="HAMAP-Rule" id="MF_00453"/>
    </source>
</evidence>
<dbReference type="PIRSF" id="PIRSF006294">
    <property type="entry name" value="PEP_crbxkin"/>
    <property type="match status" value="1"/>
</dbReference>
<dbReference type="Gene3D" id="3.90.228.20">
    <property type="match status" value="1"/>
</dbReference>
<keyword evidence="5 10" id="KW-0547">Nucleotide-binding</keyword>
<dbReference type="InterPro" id="IPR013035">
    <property type="entry name" value="PEP_carboxykinase_C"/>
</dbReference>
<dbReference type="Gene3D" id="2.170.8.10">
    <property type="entry name" value="Phosphoenolpyruvate Carboxykinase, domain 2"/>
    <property type="match status" value="1"/>
</dbReference>
<evidence type="ECO:0000256" key="1">
    <source>
        <dbReference type="ARBA" id="ARBA00004742"/>
    </source>
</evidence>
<feature type="binding site" evidence="10">
    <location>
        <position position="310"/>
    </location>
    <ligand>
        <name>substrate</name>
    </ligand>
</feature>
<evidence type="ECO:0000256" key="8">
    <source>
        <dbReference type="ARBA" id="ARBA00023239"/>
    </source>
</evidence>
<feature type="binding site" evidence="10">
    <location>
        <position position="182"/>
    </location>
    <ligand>
        <name>substrate</name>
    </ligand>
</feature>
<evidence type="ECO:0000256" key="9">
    <source>
        <dbReference type="ARBA" id="ARBA00047371"/>
    </source>
</evidence>
<keyword evidence="11" id="KW-0670">Pyruvate</keyword>
<name>A0A366LE11_9SPHI</name>
<dbReference type="EC" id="4.1.1.49" evidence="3 10"/>
<dbReference type="GO" id="GO:0004612">
    <property type="term" value="F:phosphoenolpyruvate carboxykinase (ATP) activity"/>
    <property type="evidence" value="ECO:0007669"/>
    <property type="project" value="UniProtKB-UniRule"/>
</dbReference>
<feature type="binding site" evidence="10">
    <location>
        <position position="208"/>
    </location>
    <ligand>
        <name>ATP</name>
        <dbReference type="ChEBI" id="CHEBI:30616"/>
    </ligand>
</feature>
<comment type="subcellular location">
    <subcellularLocation>
        <location evidence="10">Cytoplasm</location>
    </subcellularLocation>
</comment>
<keyword evidence="12" id="KW-1185">Reference proteome</keyword>
<organism evidence="11 12">
    <name type="scientific">Pedobacter miscanthi</name>
    <dbReference type="NCBI Taxonomy" id="2259170"/>
    <lineage>
        <taxon>Bacteria</taxon>
        <taxon>Pseudomonadati</taxon>
        <taxon>Bacteroidota</taxon>
        <taxon>Sphingobacteriia</taxon>
        <taxon>Sphingobacteriales</taxon>
        <taxon>Sphingobacteriaceae</taxon>
        <taxon>Pedobacter</taxon>
    </lineage>
</organism>
<evidence type="ECO:0000256" key="4">
    <source>
        <dbReference type="ARBA" id="ARBA00022432"/>
    </source>
</evidence>
<dbReference type="InterPro" id="IPR008210">
    <property type="entry name" value="PEP_carboxykinase_N"/>
</dbReference>
<dbReference type="GO" id="GO:0016301">
    <property type="term" value="F:kinase activity"/>
    <property type="evidence" value="ECO:0007669"/>
    <property type="project" value="UniProtKB-KW"/>
</dbReference>
<comment type="similarity">
    <text evidence="2 10">Belongs to the phosphoenolpyruvate carboxykinase (ATP) family.</text>
</comment>
<dbReference type="UniPathway" id="UPA00138"/>
<dbReference type="OrthoDB" id="9806325at2"/>
<feature type="binding site" evidence="10">
    <location>
        <position position="188"/>
    </location>
    <ligand>
        <name>substrate</name>
    </ligand>
</feature>
<gene>
    <name evidence="10 11" type="primary">pckA</name>
    <name evidence="11" type="ORF">DRW42_00995</name>
</gene>
<dbReference type="InterPro" id="IPR001272">
    <property type="entry name" value="PEP_carboxykinase_ATP"/>
</dbReference>
<dbReference type="AlphaFoldDB" id="A0A366LE11"/>
<feature type="binding site" evidence="10">
    <location>
        <position position="208"/>
    </location>
    <ligand>
        <name>Mn(2+)</name>
        <dbReference type="ChEBI" id="CHEBI:29035"/>
    </ligand>
</feature>
<evidence type="ECO:0000313" key="12">
    <source>
        <dbReference type="Proteomes" id="UP000252081"/>
    </source>
</evidence>
<feature type="binding site" evidence="10">
    <location>
        <position position="45"/>
    </location>
    <ligand>
        <name>substrate</name>
    </ligand>
</feature>
<evidence type="ECO:0000313" key="11">
    <source>
        <dbReference type="EMBL" id="RBQ12097.1"/>
    </source>
</evidence>
<dbReference type="GO" id="GO:0005829">
    <property type="term" value="C:cytosol"/>
    <property type="evidence" value="ECO:0007669"/>
    <property type="project" value="TreeGrafter"/>
</dbReference>
<dbReference type="PANTHER" id="PTHR30031">
    <property type="entry name" value="PHOSPHOENOLPYRUVATE CARBOXYKINASE ATP"/>
    <property type="match status" value="1"/>
</dbReference>
<dbReference type="HAMAP" id="MF_00453">
    <property type="entry name" value="PEPCK_ATP"/>
    <property type="match status" value="1"/>
</dbReference>
<feature type="binding site" evidence="10">
    <location>
        <position position="435"/>
    </location>
    <ligand>
        <name>ATP</name>
        <dbReference type="ChEBI" id="CHEBI:30616"/>
    </ligand>
</feature>
<feature type="binding site" evidence="10">
    <location>
        <position position="245"/>
    </location>
    <ligand>
        <name>Mn(2+)</name>
        <dbReference type="ChEBI" id="CHEBI:29035"/>
    </ligand>
</feature>
<proteinExistence type="inferred from homology"/>
<dbReference type="GO" id="GO:0005524">
    <property type="term" value="F:ATP binding"/>
    <property type="evidence" value="ECO:0007669"/>
    <property type="project" value="UniProtKB-UniRule"/>
</dbReference>
<evidence type="ECO:0000256" key="2">
    <source>
        <dbReference type="ARBA" id="ARBA00006052"/>
    </source>
</evidence>
<feature type="binding site" evidence="10">
    <location>
        <position position="188"/>
    </location>
    <ligand>
        <name>Mn(2+)</name>
        <dbReference type="ChEBI" id="CHEBI:29035"/>
    </ligand>
</feature>
<keyword evidence="8 10" id="KW-0456">Lyase</keyword>
<comment type="pathway">
    <text evidence="1 10">Carbohydrate biosynthesis; gluconeogenesis.</text>
</comment>
<comment type="cofactor">
    <cofactor evidence="10">
        <name>Mn(2+)</name>
        <dbReference type="ChEBI" id="CHEBI:29035"/>
    </cofactor>
    <text evidence="10">Binds 1 Mn(2+) ion per subunit.</text>
</comment>
<keyword evidence="11" id="KW-0418">Kinase</keyword>
<dbReference type="PANTHER" id="PTHR30031:SF0">
    <property type="entry name" value="PHOSPHOENOLPYRUVATE CARBOXYKINASE (ATP)"/>
    <property type="match status" value="1"/>
</dbReference>
<keyword evidence="4 10" id="KW-0312">Gluconeogenesis</keyword>
<accession>A0A366LE11</accession>
<dbReference type="Proteomes" id="UP000252081">
    <property type="component" value="Unassembled WGS sequence"/>
</dbReference>
<evidence type="ECO:0000256" key="3">
    <source>
        <dbReference type="ARBA" id="ARBA00012363"/>
    </source>
</evidence>
<feature type="binding site" evidence="10">
    <location>
        <position position="310"/>
    </location>
    <ligand>
        <name>ATP</name>
        <dbReference type="ChEBI" id="CHEBI:30616"/>
    </ligand>
</feature>
<dbReference type="NCBIfam" id="TIGR00224">
    <property type="entry name" value="pckA"/>
    <property type="match status" value="1"/>
</dbReference>